<dbReference type="Pfam" id="PF16207">
    <property type="entry name" value="RAWUL"/>
    <property type="match status" value="1"/>
</dbReference>
<evidence type="ECO:0000313" key="9">
    <source>
        <dbReference type="EMBL" id="KAK9696662.1"/>
    </source>
</evidence>
<evidence type="ECO:0000256" key="7">
    <source>
        <dbReference type="SAM" id="MobiDB-lite"/>
    </source>
</evidence>
<organism evidence="9 10">
    <name type="scientific">Popillia japonica</name>
    <name type="common">Japanese beetle</name>
    <dbReference type="NCBI Taxonomy" id="7064"/>
    <lineage>
        <taxon>Eukaryota</taxon>
        <taxon>Metazoa</taxon>
        <taxon>Ecdysozoa</taxon>
        <taxon>Arthropoda</taxon>
        <taxon>Hexapoda</taxon>
        <taxon>Insecta</taxon>
        <taxon>Pterygota</taxon>
        <taxon>Neoptera</taxon>
        <taxon>Endopterygota</taxon>
        <taxon>Coleoptera</taxon>
        <taxon>Polyphaga</taxon>
        <taxon>Scarabaeiformia</taxon>
        <taxon>Scarabaeidae</taxon>
        <taxon>Rutelinae</taxon>
        <taxon>Popillia</taxon>
    </lineage>
</organism>
<dbReference type="AlphaFoldDB" id="A0AAW1J2K5"/>
<keyword evidence="2" id="KW-0479">Metal-binding</keyword>
<feature type="compositionally biased region" description="Low complexity" evidence="7">
    <location>
        <begin position="842"/>
        <end position="858"/>
    </location>
</feature>
<dbReference type="PROSITE" id="PS50089">
    <property type="entry name" value="ZF_RING_2"/>
    <property type="match status" value="1"/>
</dbReference>
<evidence type="ECO:0000313" key="10">
    <source>
        <dbReference type="Proteomes" id="UP001458880"/>
    </source>
</evidence>
<dbReference type="GO" id="GO:0008270">
    <property type="term" value="F:zinc ion binding"/>
    <property type="evidence" value="ECO:0007669"/>
    <property type="project" value="UniProtKB-KW"/>
</dbReference>
<dbReference type="InterPro" id="IPR001841">
    <property type="entry name" value="Znf_RING"/>
</dbReference>
<feature type="compositionally biased region" description="Polar residues" evidence="7">
    <location>
        <begin position="781"/>
        <end position="793"/>
    </location>
</feature>
<evidence type="ECO:0000259" key="8">
    <source>
        <dbReference type="PROSITE" id="PS50089"/>
    </source>
</evidence>
<dbReference type="GO" id="GO:1990841">
    <property type="term" value="F:promoter-specific chromatin binding"/>
    <property type="evidence" value="ECO:0007669"/>
    <property type="project" value="TreeGrafter"/>
</dbReference>
<dbReference type="GO" id="GO:0000122">
    <property type="term" value="P:negative regulation of transcription by RNA polymerase II"/>
    <property type="evidence" value="ECO:0007669"/>
    <property type="project" value="TreeGrafter"/>
</dbReference>
<reference evidence="9 10" key="1">
    <citation type="journal article" date="2024" name="BMC Genomics">
        <title>De novo assembly and annotation of Popillia japonica's genome with initial clues to its potential as an invasive pest.</title>
        <authorList>
            <person name="Cucini C."/>
            <person name="Boschi S."/>
            <person name="Funari R."/>
            <person name="Cardaioli E."/>
            <person name="Iannotti N."/>
            <person name="Marturano G."/>
            <person name="Paoli F."/>
            <person name="Bruttini M."/>
            <person name="Carapelli A."/>
            <person name="Frati F."/>
            <person name="Nardi F."/>
        </authorList>
    </citation>
    <scope>NUCLEOTIDE SEQUENCE [LARGE SCALE GENOMIC DNA]</scope>
    <source>
        <strain evidence="9">DMR45628</strain>
    </source>
</reference>
<evidence type="ECO:0000256" key="5">
    <source>
        <dbReference type="ARBA" id="ARBA00023242"/>
    </source>
</evidence>
<protein>
    <submittedName>
        <fullName evidence="9">RAWUL domain RING finger- and WD40-associated ubiquitin-like</fullName>
    </submittedName>
</protein>
<name>A0AAW1J2K5_POPJA</name>
<feature type="compositionally biased region" description="Basic and acidic residues" evidence="7">
    <location>
        <begin position="794"/>
        <end position="814"/>
    </location>
</feature>
<feature type="compositionally biased region" description="Basic and acidic residues" evidence="7">
    <location>
        <begin position="418"/>
        <end position="439"/>
    </location>
</feature>
<evidence type="ECO:0000256" key="4">
    <source>
        <dbReference type="ARBA" id="ARBA00022833"/>
    </source>
</evidence>
<feature type="compositionally biased region" description="Polar residues" evidence="7">
    <location>
        <begin position="821"/>
        <end position="841"/>
    </location>
</feature>
<feature type="compositionally biased region" description="Polar residues" evidence="7">
    <location>
        <begin position="497"/>
        <end position="513"/>
    </location>
</feature>
<feature type="region of interest" description="Disordered" evidence="7">
    <location>
        <begin position="497"/>
        <end position="544"/>
    </location>
</feature>
<dbReference type="InterPro" id="IPR017907">
    <property type="entry name" value="Znf_RING_CS"/>
</dbReference>
<keyword evidence="4" id="KW-0862">Zinc</keyword>
<evidence type="ECO:0000256" key="3">
    <source>
        <dbReference type="ARBA" id="ARBA00022771"/>
    </source>
</evidence>
<evidence type="ECO:0000256" key="6">
    <source>
        <dbReference type="PROSITE-ProRule" id="PRU00175"/>
    </source>
</evidence>
<dbReference type="GO" id="GO:0035102">
    <property type="term" value="C:PRC1 complex"/>
    <property type="evidence" value="ECO:0007669"/>
    <property type="project" value="TreeGrafter"/>
</dbReference>
<dbReference type="InterPro" id="IPR032443">
    <property type="entry name" value="RAWUL"/>
</dbReference>
<feature type="region of interest" description="Disordered" evidence="7">
    <location>
        <begin position="777"/>
        <end position="882"/>
    </location>
</feature>
<keyword evidence="5" id="KW-0539">Nucleus</keyword>
<comment type="caution">
    <text evidence="9">The sequence shown here is derived from an EMBL/GenBank/DDBJ whole genome shotgun (WGS) entry which is preliminary data.</text>
</comment>
<keyword evidence="10" id="KW-1185">Reference proteome</keyword>
<feature type="region of interest" description="Disordered" evidence="7">
    <location>
        <begin position="395"/>
        <end position="473"/>
    </location>
</feature>
<dbReference type="InterPro" id="IPR013083">
    <property type="entry name" value="Znf_RING/FYVE/PHD"/>
</dbReference>
<accession>A0AAW1J2K5</accession>
<gene>
    <name evidence="9" type="ORF">QE152_g31437</name>
</gene>
<dbReference type="Gene3D" id="3.30.40.10">
    <property type="entry name" value="Zinc/RING finger domain, C3HC4 (zinc finger)"/>
    <property type="match status" value="1"/>
</dbReference>
<dbReference type="CDD" id="cd17082">
    <property type="entry name" value="RAWUL_PCGF2_like"/>
    <property type="match status" value="1"/>
</dbReference>
<dbReference type="FunFam" id="3.30.40.10:FF:000033">
    <property type="entry name" value="Polycomb group RING finger protein 3"/>
    <property type="match status" value="1"/>
</dbReference>
<feature type="compositionally biased region" description="Low complexity" evidence="7">
    <location>
        <begin position="535"/>
        <end position="544"/>
    </location>
</feature>
<dbReference type="Proteomes" id="UP001458880">
    <property type="component" value="Unassembled WGS sequence"/>
</dbReference>
<comment type="subcellular location">
    <subcellularLocation>
        <location evidence="1">Nucleus</location>
    </subcellularLocation>
</comment>
<keyword evidence="3 6" id="KW-0863">Zinc-finger</keyword>
<dbReference type="EMBL" id="JASPKY010000444">
    <property type="protein sequence ID" value="KAK9696662.1"/>
    <property type="molecule type" value="Genomic_DNA"/>
</dbReference>
<dbReference type="PANTHER" id="PTHR10825:SF29">
    <property type="entry name" value="POLYCOMB GROUP RING FINGER PROTEIN 1"/>
    <property type="match status" value="1"/>
</dbReference>
<feature type="domain" description="RING-type" evidence="8">
    <location>
        <begin position="48"/>
        <end position="86"/>
    </location>
</feature>
<feature type="compositionally biased region" description="Basic and acidic residues" evidence="7">
    <location>
        <begin position="452"/>
        <end position="473"/>
    </location>
</feature>
<dbReference type="PANTHER" id="PTHR10825">
    <property type="entry name" value="RING FINGER DOMAIN-CONTAINING, POLYCOMB GROUP COMPONENT"/>
    <property type="match status" value="1"/>
</dbReference>
<evidence type="ECO:0000256" key="2">
    <source>
        <dbReference type="ARBA" id="ARBA00022723"/>
    </source>
</evidence>
<dbReference type="PROSITE" id="PS00518">
    <property type="entry name" value="ZF_RING_1"/>
    <property type="match status" value="1"/>
</dbReference>
<proteinExistence type="predicted"/>
<dbReference type="Pfam" id="PF13923">
    <property type="entry name" value="zf-C3HC4_2"/>
    <property type="match status" value="1"/>
</dbReference>
<evidence type="ECO:0000256" key="1">
    <source>
        <dbReference type="ARBA" id="ARBA00004123"/>
    </source>
</evidence>
<dbReference type="SUPFAM" id="SSF57850">
    <property type="entry name" value="RING/U-box"/>
    <property type="match status" value="1"/>
</dbReference>
<dbReference type="Gene3D" id="3.10.20.90">
    <property type="entry name" value="Phosphatidylinositol 3-kinase Catalytic Subunit, Chain A, domain 1"/>
    <property type="match status" value="1"/>
</dbReference>
<sequence length="962" mass="108448">MTKIVINKFVRANASEESDSNRLLNLETSISKSIAGVISTKGKHHHGCAADGYFIDATTISECLHSFCRSCIIQFLQENSHCPICEVIINKAKPNIKLDKTLQDIVYKLVPELFLREMARRQRFYGQHPALAAKATPEERGEDTERTIFNPKDLISLSIEYMSDDSTPGAITVPAPIENTKNSKNCDNNDSQMKRFLQCPGMCRIEVLKKFVQNKYNVNTVLFHIEILYKRVPLPNHYTLIDIAYIYSWKRNEPMKFFFRIMEKSAAEKVENPDTPDQEIFVKPAKPPRSAERTKSNRTDFKRKSAEKKIDDVIINTDKIKDEIKNKLQDIGKGPVYTNITLNRSNNVEIITKVQKVSNKNGQPIGLNIIKQTVKKTSRLPEKIAEKLTEKPAQITNGCKPDVRLNAETNPKPVCDSSRIKSESDESKLESVKKEENLSNKENQNDSAEAEPPIKEELESESSPEKNDDRNLVDIDEEKSNFLKSIELTARSALQTLQGLKHPPNQTGTSPKSTQKRKNSSPIKNDKKKPKKTKTPPIKLLPKLPPTSVDKIVLLAEKHKNGDDLQSLFSSCKINIPSSLSITLKESSEDDRDRRNAASLRPVQNYIEILKLPDSNPHQKEEKTDIDNRFKSKSAPNLPCKISVVSGKDQKQQMQTFQKMFEDSLKKIELNSKINLTSNNNNVKASSPEEGVQNNSAKRNLMEIASQLHKKTKLEAEKPVLPKIPIPRLNIQKKTSTQLKFQQTIANLHSASLGLNYTVSIAQNSNKSPLGGKIEAKVENSIKTPPTKTTQESQKPEEAQNLTKKDDKIEEHKANGRITVPNIQNLTNLLKNHSTKPQTPVRNISPNISPRSNISPVPVASPRPKHSPEKPPVNSGTSQNCPAASAFSPNHILEKYNIQNLAQLTANLNFNSGMFGMNHTSQLAALQQAMLLKQFELHNRQNWQLSNQYEKYIQNRLLSKEN</sequence>